<dbReference type="Gene3D" id="3.60.130.30">
    <property type="match status" value="1"/>
</dbReference>
<evidence type="ECO:0000313" key="3">
    <source>
        <dbReference type="Proteomes" id="UP000277580"/>
    </source>
</evidence>
<proteinExistence type="predicted"/>
<evidence type="ECO:0000256" key="1">
    <source>
        <dbReference type="SAM" id="MobiDB-lite"/>
    </source>
</evidence>
<feature type="region of interest" description="Disordered" evidence="1">
    <location>
        <begin position="1"/>
        <end position="21"/>
    </location>
</feature>
<keyword evidence="3" id="KW-1185">Reference proteome</keyword>
<dbReference type="EMBL" id="ML119189">
    <property type="protein sequence ID" value="RPB07259.1"/>
    <property type="molecule type" value="Genomic_DNA"/>
</dbReference>
<dbReference type="OrthoDB" id="4638065at2759"/>
<organism evidence="2 3">
    <name type="scientific">Morchella conica CCBAS932</name>
    <dbReference type="NCBI Taxonomy" id="1392247"/>
    <lineage>
        <taxon>Eukaryota</taxon>
        <taxon>Fungi</taxon>
        <taxon>Dikarya</taxon>
        <taxon>Ascomycota</taxon>
        <taxon>Pezizomycotina</taxon>
        <taxon>Pezizomycetes</taxon>
        <taxon>Pezizales</taxon>
        <taxon>Morchellaceae</taxon>
        <taxon>Morchella</taxon>
    </lineage>
</organism>
<dbReference type="AlphaFoldDB" id="A0A3N4KD37"/>
<accession>A0A3N4KD37</accession>
<dbReference type="Proteomes" id="UP000277580">
    <property type="component" value="Unassembled WGS sequence"/>
</dbReference>
<dbReference type="InParanoid" id="A0A3N4KD37"/>
<sequence>MDFPKANMRKDDGSLRSPPYVNGYKQKRSACLKSASTASFIKAQHYPQSRGRNLGSIDISSRVVERTIARLIELLVPNKEECEKARARGDSVFTTKMIDTGSIVEVFFKIDLSRGKHKLAEVGTDTKNTHRLDMPPGSIYIALDLNYKRMFVYFSKGVEMVYGPSIGKWVLDSTTYNIEEYAEIHPPELPQDEHHLEYEKWLLANPHLSWAPWSRAGVYHWGFRPLMELEYTHKDACVARDTYNLPSHIQPVLADLLKSFGNITRAQRILLGVVDHDYRYYCQSIVSACPEKRKKFWATDDNHECFSLRTCTVNIPFEPKFDGGDIKSGWAVMVPMGEFRGGDLCIREMNRRFVYKPGGVCLIRHGQLDFFTANSKGSRYCLVSTVQETLKGEYFDRLWEF</sequence>
<reference evidence="2 3" key="1">
    <citation type="journal article" date="2018" name="Nat. Ecol. Evol.">
        <title>Pezizomycetes genomes reveal the molecular basis of ectomycorrhizal truffle lifestyle.</title>
        <authorList>
            <person name="Murat C."/>
            <person name="Payen T."/>
            <person name="Noel B."/>
            <person name="Kuo A."/>
            <person name="Morin E."/>
            <person name="Chen J."/>
            <person name="Kohler A."/>
            <person name="Krizsan K."/>
            <person name="Balestrini R."/>
            <person name="Da Silva C."/>
            <person name="Montanini B."/>
            <person name="Hainaut M."/>
            <person name="Levati E."/>
            <person name="Barry K.W."/>
            <person name="Belfiori B."/>
            <person name="Cichocki N."/>
            <person name="Clum A."/>
            <person name="Dockter R.B."/>
            <person name="Fauchery L."/>
            <person name="Guy J."/>
            <person name="Iotti M."/>
            <person name="Le Tacon F."/>
            <person name="Lindquist E.A."/>
            <person name="Lipzen A."/>
            <person name="Malagnac F."/>
            <person name="Mello A."/>
            <person name="Molinier V."/>
            <person name="Miyauchi S."/>
            <person name="Poulain J."/>
            <person name="Riccioni C."/>
            <person name="Rubini A."/>
            <person name="Sitrit Y."/>
            <person name="Splivallo R."/>
            <person name="Traeger S."/>
            <person name="Wang M."/>
            <person name="Zifcakova L."/>
            <person name="Wipf D."/>
            <person name="Zambonelli A."/>
            <person name="Paolocci F."/>
            <person name="Nowrousian M."/>
            <person name="Ottonello S."/>
            <person name="Baldrian P."/>
            <person name="Spatafora J.W."/>
            <person name="Henrissat B."/>
            <person name="Nagy L.G."/>
            <person name="Aury J.M."/>
            <person name="Wincker P."/>
            <person name="Grigoriev I.V."/>
            <person name="Bonfante P."/>
            <person name="Martin F.M."/>
        </authorList>
    </citation>
    <scope>NUCLEOTIDE SEQUENCE [LARGE SCALE GENOMIC DNA]</scope>
    <source>
        <strain evidence="2 3">CCBAS932</strain>
    </source>
</reference>
<evidence type="ECO:0000313" key="2">
    <source>
        <dbReference type="EMBL" id="RPB07259.1"/>
    </source>
</evidence>
<gene>
    <name evidence="2" type="ORF">P167DRAFT_579464</name>
</gene>
<protein>
    <submittedName>
        <fullName evidence="2">Uncharacterized protein</fullName>
    </submittedName>
</protein>
<name>A0A3N4KD37_9PEZI</name>